<keyword evidence="9" id="KW-1185">Reference proteome</keyword>
<reference evidence="8 9" key="1">
    <citation type="submission" date="2015-12" db="EMBL/GenBank/DDBJ databases">
        <title>The genome of Folsomia candida.</title>
        <authorList>
            <person name="Faddeeva A."/>
            <person name="Derks M.F."/>
            <person name="Anvar Y."/>
            <person name="Smit S."/>
            <person name="Van Straalen N."/>
            <person name="Roelofs D."/>
        </authorList>
    </citation>
    <scope>NUCLEOTIDE SEQUENCE [LARGE SCALE GENOMIC DNA]</scope>
    <source>
        <strain evidence="8 9">VU population</strain>
        <tissue evidence="8">Whole body</tissue>
    </source>
</reference>
<evidence type="ECO:0000256" key="7">
    <source>
        <dbReference type="SAM" id="SignalP"/>
    </source>
</evidence>
<dbReference type="OMA" id="VEQWITL"/>
<dbReference type="FunFam" id="3.20.20.80:FF:000013">
    <property type="entry name" value="lactase-phlorizin hydrolase"/>
    <property type="match status" value="1"/>
</dbReference>
<dbReference type="GO" id="GO:0008422">
    <property type="term" value="F:beta-glucosidase activity"/>
    <property type="evidence" value="ECO:0007669"/>
    <property type="project" value="TreeGrafter"/>
</dbReference>
<keyword evidence="5" id="KW-0326">Glycosidase</keyword>
<evidence type="ECO:0000256" key="6">
    <source>
        <dbReference type="RuleBase" id="RU003690"/>
    </source>
</evidence>
<evidence type="ECO:0000313" key="8">
    <source>
        <dbReference type="EMBL" id="OXA61537.1"/>
    </source>
</evidence>
<protein>
    <submittedName>
        <fullName evidence="8">Lactase-phlorizin hydrolase</fullName>
    </submittedName>
</protein>
<dbReference type="InterPro" id="IPR017853">
    <property type="entry name" value="GH"/>
</dbReference>
<proteinExistence type="inferred from homology"/>
<evidence type="ECO:0000256" key="3">
    <source>
        <dbReference type="ARBA" id="ARBA00022801"/>
    </source>
</evidence>
<dbReference type="OrthoDB" id="65569at2759"/>
<evidence type="ECO:0000256" key="2">
    <source>
        <dbReference type="ARBA" id="ARBA00011738"/>
    </source>
</evidence>
<dbReference type="PANTHER" id="PTHR10353">
    <property type="entry name" value="GLYCOSYL HYDROLASE"/>
    <property type="match status" value="1"/>
</dbReference>
<dbReference type="EMBL" id="LNIX01000001">
    <property type="protein sequence ID" value="OXA61537.1"/>
    <property type="molecule type" value="Genomic_DNA"/>
</dbReference>
<dbReference type="InterPro" id="IPR001360">
    <property type="entry name" value="Glyco_hydro_1"/>
</dbReference>
<dbReference type="SUPFAM" id="SSF51445">
    <property type="entry name" value="(Trans)glycosidases"/>
    <property type="match status" value="1"/>
</dbReference>
<gene>
    <name evidence="8" type="ORF">Fcan01_01885</name>
</gene>
<evidence type="ECO:0000256" key="1">
    <source>
        <dbReference type="ARBA" id="ARBA00010838"/>
    </source>
</evidence>
<accession>A0A226EWK7</accession>
<dbReference type="Gene3D" id="3.20.20.80">
    <property type="entry name" value="Glycosidases"/>
    <property type="match status" value="1"/>
</dbReference>
<comment type="similarity">
    <text evidence="1 6">Belongs to the glycosyl hydrolase 1 family.</text>
</comment>
<dbReference type="PANTHER" id="PTHR10353:SF36">
    <property type="entry name" value="LP05116P"/>
    <property type="match status" value="1"/>
</dbReference>
<evidence type="ECO:0000256" key="4">
    <source>
        <dbReference type="ARBA" id="ARBA00023180"/>
    </source>
</evidence>
<organism evidence="8 9">
    <name type="scientific">Folsomia candida</name>
    <name type="common">Springtail</name>
    <dbReference type="NCBI Taxonomy" id="158441"/>
    <lineage>
        <taxon>Eukaryota</taxon>
        <taxon>Metazoa</taxon>
        <taxon>Ecdysozoa</taxon>
        <taxon>Arthropoda</taxon>
        <taxon>Hexapoda</taxon>
        <taxon>Collembola</taxon>
        <taxon>Entomobryomorpha</taxon>
        <taxon>Isotomoidea</taxon>
        <taxon>Isotomidae</taxon>
        <taxon>Proisotominae</taxon>
        <taxon>Folsomia</taxon>
    </lineage>
</organism>
<keyword evidence="4" id="KW-0325">Glycoprotein</keyword>
<keyword evidence="7" id="KW-0732">Signal</keyword>
<evidence type="ECO:0000256" key="5">
    <source>
        <dbReference type="ARBA" id="ARBA00023295"/>
    </source>
</evidence>
<dbReference type="Proteomes" id="UP000198287">
    <property type="component" value="Unassembled WGS sequence"/>
</dbReference>
<dbReference type="PRINTS" id="PR00131">
    <property type="entry name" value="GLHYDRLASE1"/>
</dbReference>
<name>A0A226EWK7_FOLCA</name>
<dbReference type="Pfam" id="PF00232">
    <property type="entry name" value="Glyco_hydro_1"/>
    <property type="match status" value="1"/>
</dbReference>
<dbReference type="PROSITE" id="PS00653">
    <property type="entry name" value="GLYCOSYL_HYDROL_F1_2"/>
    <property type="match status" value="1"/>
</dbReference>
<keyword evidence="3 8" id="KW-0378">Hydrolase</keyword>
<dbReference type="AlphaFoldDB" id="A0A226EWK7"/>
<sequence length="489" mass="56769">MKTSTMTSTRVLTFSLIVSLLTFCHGDLQQEDEFLYDTFPEGFRWGFATAAYQIEGAWNIDGKGESIWDRFTHRLVSPIIDGSNGDIACDSYHKYPRDVELLKSMGVQFYRFSISWSRVLPRGTNDLVNEVGISYYNNLINLLISNNIIPMVTMYHWDLPQNLQSQFGGWPNETLIEHFENYARLLYERFGDRVKHWMTFNVRILGEATEPYKCAHTILKSHAKAYRLYEREFKEWQNGEVGIVIDSEFMQPDNPDDPTHVEAAERALRFKHGWFAFPVFFGDYPSVMRELVDARSEAEGRNASRLPTLDEEWQTMLRGSFDFLGVNHYTTELVRPAAAQGLPGWSGDQQVSKRKDPSWEGSASAWLKKVPWGFRKYLNWLKNTYDNPVMYITENGWSDDGRDPTNDTSRSLFYRDYINNVLKAVKLDGVNIKGYTAWSLMDNFEWANGFTDRFGVHWVDFTDPERQVIPKDSSVVLKKIFEDNGFVEE</sequence>
<feature type="signal peptide" evidence="7">
    <location>
        <begin position="1"/>
        <end position="26"/>
    </location>
</feature>
<comment type="subunit">
    <text evidence="2">Homodimer.</text>
</comment>
<evidence type="ECO:0000313" key="9">
    <source>
        <dbReference type="Proteomes" id="UP000198287"/>
    </source>
</evidence>
<feature type="chain" id="PRO_5013393575" evidence="7">
    <location>
        <begin position="27"/>
        <end position="489"/>
    </location>
</feature>
<comment type="caution">
    <text evidence="8">The sequence shown here is derived from an EMBL/GenBank/DDBJ whole genome shotgun (WGS) entry which is preliminary data.</text>
</comment>
<dbReference type="InterPro" id="IPR033132">
    <property type="entry name" value="GH_1_N_CS"/>
</dbReference>
<dbReference type="GO" id="GO:0005975">
    <property type="term" value="P:carbohydrate metabolic process"/>
    <property type="evidence" value="ECO:0007669"/>
    <property type="project" value="InterPro"/>
</dbReference>